<comment type="caution">
    <text evidence="3">The sequence shown here is derived from an EMBL/GenBank/DDBJ whole genome shotgun (WGS) entry which is preliminary data.</text>
</comment>
<dbReference type="PANTHER" id="PTHR37938">
    <property type="entry name" value="BLL0215 PROTEIN"/>
    <property type="match status" value="1"/>
</dbReference>
<evidence type="ECO:0000313" key="3">
    <source>
        <dbReference type="EMBL" id="GAA2503692.1"/>
    </source>
</evidence>
<keyword evidence="4" id="KW-1185">Reference proteome</keyword>
<dbReference type="PANTHER" id="PTHR37938:SF1">
    <property type="entry name" value="BLL0215 PROTEIN"/>
    <property type="match status" value="1"/>
</dbReference>
<reference evidence="4" key="1">
    <citation type="journal article" date="2019" name="Int. J. Syst. Evol. Microbiol.">
        <title>The Global Catalogue of Microorganisms (GCM) 10K type strain sequencing project: providing services to taxonomists for standard genome sequencing and annotation.</title>
        <authorList>
            <consortium name="The Broad Institute Genomics Platform"/>
            <consortium name="The Broad Institute Genome Sequencing Center for Infectious Disease"/>
            <person name="Wu L."/>
            <person name="Ma J."/>
        </authorList>
    </citation>
    <scope>NUCLEOTIDE SEQUENCE [LARGE SCALE GENOMIC DNA]</scope>
    <source>
        <strain evidence="4">JCM 16259</strain>
    </source>
</reference>
<sequence length="265" mass="29596">MAFLRSTEVPPGLTPILLPGERLVTAVRAHWAKLAEPVATTTLGLVVAVWVDSNVTKSTQAIGTVFWWIFFALLARMLWCLLDWSHNWFVATDKRLLLRYGLISHKVAMMPLLKVTDMSYVRSIPGQFLGFGKFVLESAGQDQALREVKWVPNPDQTYRDICAEIFHIVPPPGDEDFEEIDVLPDDPSLPGGPTRGGGPVGSGGDTAYPDVHRTHNPIQDRLDSYSRAVPIQRPADQPETVYESEDRRQRRRGADTGPIWPRSGD</sequence>
<feature type="compositionally biased region" description="Gly residues" evidence="1">
    <location>
        <begin position="193"/>
        <end position="204"/>
    </location>
</feature>
<feature type="compositionally biased region" description="Basic and acidic residues" evidence="1">
    <location>
        <begin position="244"/>
        <end position="254"/>
    </location>
</feature>
<feature type="domain" description="YdbS-like PH" evidence="2">
    <location>
        <begin position="84"/>
        <end position="155"/>
    </location>
</feature>
<dbReference type="RefSeq" id="WP_344257545.1">
    <property type="nucleotide sequence ID" value="NZ_BAAARE010000049.1"/>
</dbReference>
<dbReference type="Proteomes" id="UP001500730">
    <property type="component" value="Unassembled WGS sequence"/>
</dbReference>
<dbReference type="Pfam" id="PF03703">
    <property type="entry name" value="bPH_2"/>
    <property type="match status" value="1"/>
</dbReference>
<name>A0ABP5ZSX1_9MICO</name>
<dbReference type="InterPro" id="IPR005182">
    <property type="entry name" value="YdbS-like_PH"/>
</dbReference>
<evidence type="ECO:0000256" key="1">
    <source>
        <dbReference type="SAM" id="MobiDB-lite"/>
    </source>
</evidence>
<evidence type="ECO:0000313" key="4">
    <source>
        <dbReference type="Proteomes" id="UP001500730"/>
    </source>
</evidence>
<gene>
    <name evidence="3" type="ORF">GCM10009858_47030</name>
</gene>
<proteinExistence type="predicted"/>
<organism evidence="3 4">
    <name type="scientific">Terrabacter carboxydivorans</name>
    <dbReference type="NCBI Taxonomy" id="619730"/>
    <lineage>
        <taxon>Bacteria</taxon>
        <taxon>Bacillati</taxon>
        <taxon>Actinomycetota</taxon>
        <taxon>Actinomycetes</taxon>
        <taxon>Micrococcales</taxon>
        <taxon>Intrasporangiaceae</taxon>
        <taxon>Terrabacter</taxon>
    </lineage>
</organism>
<feature type="region of interest" description="Disordered" evidence="1">
    <location>
        <begin position="184"/>
        <end position="265"/>
    </location>
</feature>
<feature type="compositionally biased region" description="Basic and acidic residues" evidence="1">
    <location>
        <begin position="210"/>
        <end position="224"/>
    </location>
</feature>
<protein>
    <recommendedName>
        <fullName evidence="2">YdbS-like PH domain-containing protein</fullName>
    </recommendedName>
</protein>
<dbReference type="EMBL" id="BAAARE010000049">
    <property type="protein sequence ID" value="GAA2503692.1"/>
    <property type="molecule type" value="Genomic_DNA"/>
</dbReference>
<evidence type="ECO:0000259" key="2">
    <source>
        <dbReference type="Pfam" id="PF03703"/>
    </source>
</evidence>
<accession>A0ABP5ZSX1</accession>